<evidence type="ECO:0000259" key="5">
    <source>
        <dbReference type="Pfam" id="PF00884"/>
    </source>
</evidence>
<dbReference type="InterPro" id="IPR024607">
    <property type="entry name" value="Sulfatase_CS"/>
</dbReference>
<dbReference type="PANTHER" id="PTHR43108">
    <property type="entry name" value="N-ACETYLGLUCOSAMINE-6-SULFATASE FAMILY MEMBER"/>
    <property type="match status" value="1"/>
</dbReference>
<dbReference type="AlphaFoldDB" id="A0A0H5Q1G8"/>
<evidence type="ECO:0000313" key="6">
    <source>
        <dbReference type="EMBL" id="CRY95791.1"/>
    </source>
</evidence>
<sequence length="525" mass="59795">MSMKQSHIKLCLAGTAVLSAVPVPAQDCPDNGGKRPNILFILSDDHTSQTWGIYGGILADYAANDNIRRLASEGVVLDNCFCTNSISTPSRAAILTGRYSHENGVYTLEDSLAANIPTIAKTLQAEGYSTALVGKWHLRCQPLGFDYYSVFHDQGEYRDPTFKNSDDPWPGERNFGERVHGFSTDIVTSKAIGWMENRDTSKPFLMCCHFKATHEPYDFPERMRHLYDGVVFPEPDNLYDWGSETNGRTFTGQKLETIARNWRVASEDPDKWWCRYPELPFTTEGMGRAAARSAAYQKLIRDYLRCGATVDDNIGRLLDALDEMGIADNTIVIYAADQGYFLGEHGFYDKRMFYEEAARMPFVIRYPKEIPAGKRLDDMVLNIDFAATLADFAGVDAPQGSQGRSFRDNLSGNTPEDWRQSIYYRYWTQHDIRPAHMAVRTDRYKLIFIYGDRLDMTGSSDYVSEPSWEFYDLLEDPGENRNAYSDPKYAKIISGLKKELLRLRSEYGDTDEKYPRMAEIIKTNF</sequence>
<reference evidence="6" key="1">
    <citation type="submission" date="2015-06" db="EMBL/GenBank/DDBJ databases">
        <authorList>
            <person name="Joergensen T."/>
        </authorList>
    </citation>
    <scope>NUCLEOTIDE SEQUENCE</scope>
    <source>
        <strain evidence="6">RGFK0771</strain>
    </source>
</reference>
<evidence type="ECO:0000256" key="1">
    <source>
        <dbReference type="ARBA" id="ARBA00008779"/>
    </source>
</evidence>
<dbReference type="PANTHER" id="PTHR43108:SF6">
    <property type="entry name" value="N-SULPHOGLUCOSAMINE SULPHOHYDROLASE"/>
    <property type="match status" value="1"/>
</dbReference>
<dbReference type="EMBL" id="LN853380">
    <property type="protein sequence ID" value="CRY95791.1"/>
    <property type="molecule type" value="Genomic_DNA"/>
</dbReference>
<dbReference type="GO" id="GO:0016787">
    <property type="term" value="F:hydrolase activity"/>
    <property type="evidence" value="ECO:0007669"/>
    <property type="project" value="UniProtKB-KW"/>
</dbReference>
<protein>
    <recommendedName>
        <fullName evidence="5">Sulfatase N-terminal domain-containing protein</fullName>
    </recommendedName>
</protein>
<organism evidence="6">
    <name type="scientific">uncultured prokaryote</name>
    <dbReference type="NCBI Taxonomy" id="198431"/>
    <lineage>
        <taxon>unclassified sequences</taxon>
        <taxon>environmental samples</taxon>
    </lineage>
</organism>
<feature type="domain" description="Sulfatase N-terminal" evidence="5">
    <location>
        <begin position="36"/>
        <end position="395"/>
    </location>
</feature>
<dbReference type="PROSITE" id="PS00523">
    <property type="entry name" value="SULFATASE_1"/>
    <property type="match status" value="1"/>
</dbReference>
<evidence type="ECO:0000256" key="3">
    <source>
        <dbReference type="ARBA" id="ARBA00022801"/>
    </source>
</evidence>
<keyword evidence="2" id="KW-0732">Signal</keyword>
<name>A0A0H5Q1G8_9ZZZZ</name>
<dbReference type="SUPFAM" id="SSF53649">
    <property type="entry name" value="Alkaline phosphatase-like"/>
    <property type="match status" value="1"/>
</dbReference>
<dbReference type="PROSITE" id="PS00149">
    <property type="entry name" value="SULFATASE_2"/>
    <property type="match status" value="1"/>
</dbReference>
<dbReference type="CDD" id="cd16031">
    <property type="entry name" value="G6S_like"/>
    <property type="match status" value="1"/>
</dbReference>
<dbReference type="InterPro" id="IPR017850">
    <property type="entry name" value="Alkaline_phosphatase_core_sf"/>
</dbReference>
<evidence type="ECO:0000256" key="4">
    <source>
        <dbReference type="ARBA" id="ARBA00023180"/>
    </source>
</evidence>
<keyword evidence="3" id="KW-0378">Hydrolase</keyword>
<accession>A0A0H5Q1G8</accession>
<reference evidence="6" key="2">
    <citation type="submission" date="2015-07" db="EMBL/GenBank/DDBJ databases">
        <title>Plasmids, circular viruses and viroids from rat gut.</title>
        <authorList>
            <person name="Jorgensen T.J."/>
            <person name="Hansen M.A."/>
            <person name="Xu Z."/>
            <person name="Tabak M.A."/>
            <person name="Sorensen S.J."/>
            <person name="Hansen L.H."/>
        </authorList>
    </citation>
    <scope>NUCLEOTIDE SEQUENCE</scope>
    <source>
        <strain evidence="6">RGFK0771</strain>
    </source>
</reference>
<dbReference type="Pfam" id="PF00884">
    <property type="entry name" value="Sulfatase"/>
    <property type="match status" value="1"/>
</dbReference>
<proteinExistence type="inferred from homology"/>
<evidence type="ECO:0000256" key="2">
    <source>
        <dbReference type="ARBA" id="ARBA00022729"/>
    </source>
</evidence>
<dbReference type="InterPro" id="IPR000917">
    <property type="entry name" value="Sulfatase_N"/>
</dbReference>
<comment type="similarity">
    <text evidence="1">Belongs to the sulfatase family.</text>
</comment>
<dbReference type="Gene3D" id="3.40.720.10">
    <property type="entry name" value="Alkaline Phosphatase, subunit A"/>
    <property type="match status" value="1"/>
</dbReference>
<keyword evidence="4" id="KW-0325">Glycoprotein</keyword>